<keyword evidence="1" id="KW-0472">Membrane</keyword>
<sequence>MNAVAVRRFVVVAMVYPAIVVAAAVTAQLILLPSMPSTVAVHWNAAGVADGFAPAWLPPVLTAALGYGVPLLMALTSLSGLRRGDRGPTYRFMGAMAAAVSTLIAMLMTWTYAAQAGTTGHDATVSIWPVLVVSFAAAVVIGVIAWSVQPANRREPAVPAPAQPLDLAAHEQAVWLRTATLRSAGAIAITAISIVLVLVAVGCWFAGAPVEVAWVVTGVAVLVAAIAAMTVAFRVRVDATGLHVVSVAGLPRFAVPIADVASASAVEVTAMGEFGGWGLRKALDGRFGVILRSGPALEVARRDGRRFVVTVDDATTAAGLLETFAQRRAGG</sequence>
<dbReference type="InterPro" id="IPR012867">
    <property type="entry name" value="DUF1648"/>
</dbReference>
<comment type="caution">
    <text evidence="3">The sequence shown here is derived from an EMBL/GenBank/DDBJ whole genome shotgun (WGS) entry which is preliminary data.</text>
</comment>
<keyword evidence="1" id="KW-1133">Transmembrane helix</keyword>
<dbReference type="EMBL" id="BAAAYU010000001">
    <property type="protein sequence ID" value="GAA3628796.1"/>
    <property type="molecule type" value="Genomic_DNA"/>
</dbReference>
<feature type="transmembrane region" description="Helical" evidence="1">
    <location>
        <begin position="213"/>
        <end position="233"/>
    </location>
</feature>
<evidence type="ECO:0000256" key="1">
    <source>
        <dbReference type="SAM" id="Phobius"/>
    </source>
</evidence>
<feature type="domain" description="DUF1648" evidence="2">
    <location>
        <begin position="20"/>
        <end position="57"/>
    </location>
</feature>
<evidence type="ECO:0000313" key="3">
    <source>
        <dbReference type="EMBL" id="GAA3628796.1"/>
    </source>
</evidence>
<evidence type="ECO:0000313" key="4">
    <source>
        <dbReference type="Proteomes" id="UP001501697"/>
    </source>
</evidence>
<proteinExistence type="predicted"/>
<organism evidence="3 4">
    <name type="scientific">Microbacterium awajiense</name>
    <dbReference type="NCBI Taxonomy" id="415214"/>
    <lineage>
        <taxon>Bacteria</taxon>
        <taxon>Bacillati</taxon>
        <taxon>Actinomycetota</taxon>
        <taxon>Actinomycetes</taxon>
        <taxon>Micrococcales</taxon>
        <taxon>Microbacteriaceae</taxon>
        <taxon>Microbacterium</taxon>
    </lineage>
</organism>
<keyword evidence="1" id="KW-0812">Transmembrane</keyword>
<protein>
    <recommendedName>
        <fullName evidence="2">DUF1648 domain-containing protein</fullName>
    </recommendedName>
</protein>
<dbReference type="RefSeq" id="WP_344736718.1">
    <property type="nucleotide sequence ID" value="NZ_BAAAYU010000001.1"/>
</dbReference>
<evidence type="ECO:0000259" key="2">
    <source>
        <dbReference type="Pfam" id="PF07853"/>
    </source>
</evidence>
<feature type="transmembrane region" description="Helical" evidence="1">
    <location>
        <begin position="55"/>
        <end position="78"/>
    </location>
</feature>
<keyword evidence="4" id="KW-1185">Reference proteome</keyword>
<dbReference type="Pfam" id="PF07853">
    <property type="entry name" value="DUF1648"/>
    <property type="match status" value="1"/>
</dbReference>
<feature type="transmembrane region" description="Helical" evidence="1">
    <location>
        <begin position="9"/>
        <end position="35"/>
    </location>
</feature>
<name>A0ABP7ABC5_9MICO</name>
<reference evidence="4" key="1">
    <citation type="journal article" date="2019" name="Int. J. Syst. Evol. Microbiol.">
        <title>The Global Catalogue of Microorganisms (GCM) 10K type strain sequencing project: providing services to taxonomists for standard genome sequencing and annotation.</title>
        <authorList>
            <consortium name="The Broad Institute Genomics Platform"/>
            <consortium name="The Broad Institute Genome Sequencing Center for Infectious Disease"/>
            <person name="Wu L."/>
            <person name="Ma J."/>
        </authorList>
    </citation>
    <scope>NUCLEOTIDE SEQUENCE [LARGE SCALE GENOMIC DNA]</scope>
    <source>
        <strain evidence="4">JCM 16544</strain>
    </source>
</reference>
<gene>
    <name evidence="3" type="ORF">GCM10022200_09230</name>
</gene>
<feature type="transmembrane region" description="Helical" evidence="1">
    <location>
        <begin position="90"/>
        <end position="113"/>
    </location>
</feature>
<dbReference type="Proteomes" id="UP001501697">
    <property type="component" value="Unassembled WGS sequence"/>
</dbReference>
<accession>A0ABP7ABC5</accession>
<feature type="transmembrane region" description="Helical" evidence="1">
    <location>
        <begin position="125"/>
        <end position="146"/>
    </location>
</feature>
<feature type="transmembrane region" description="Helical" evidence="1">
    <location>
        <begin position="186"/>
        <end position="207"/>
    </location>
</feature>